<evidence type="ECO:0000313" key="14">
    <source>
        <dbReference type="EMBL" id="MFC0216070.1"/>
    </source>
</evidence>
<dbReference type="Gene3D" id="3.30.200.20">
    <property type="entry name" value="Phosphorylase Kinase, domain 1"/>
    <property type="match status" value="1"/>
</dbReference>
<dbReference type="InterPro" id="IPR005543">
    <property type="entry name" value="PASTA_dom"/>
</dbReference>
<evidence type="ECO:0000256" key="1">
    <source>
        <dbReference type="ARBA" id="ARBA00012513"/>
    </source>
</evidence>
<dbReference type="InterPro" id="IPR000719">
    <property type="entry name" value="Prot_kinase_dom"/>
</dbReference>
<sequence length="721" mass="79620">MIGKKLGGRYEILERIGGGGMALVYLGLDHLLHRKVAVKVLRQQYVHDEEFIRRFRREAQAAASLSHPNVVSIYDVGQEGDIHYIVMEYIEGVTLNDLIKERAPLQVEEAVRYASQICDALEHAHHNEIIHRDIKPHNILIGKNGRIKVTDFGIARAATSSTITQTGSVVGSVHYFSPEHAKGTSTGEKSDLYSLGIVLYQMLTGRLPFLGESPISVALKHLQEDVEEPRSVNPLIPQSVENIILKAMRKKPEERYQSATEMLADLETCLQPDRRNEPKIMFWHDEDGIDEESTRVIPAIRPNQYTLPPERSERNDRAERSERSEPLQEQRAEWRDEPVRRRGWIKPTVWIVILLLILGGMWYAVGWVKSIFTVPDITVPSVVGMNSAQAQLKLKESNLDPSVKEESDEKVPKDTVIRQDPEPNMKTKSRTVTIYVSTGAAKQKMPSLIGSNLKDARDRLQGLGLDPNTQIQVDSEFSDTAAVDTVMQQFPGVDESVDPKTVSVRLKVSKGKETFKMPDLVGKTLTEARKILTDNKLKLDEAAIKYETNFTMAKDKVVSQFPYKAGEDVSPNETIKLTVSSGPPADSGQLTVPVTLEPKEEGKESTFKITVSDATGDNLDYRTLKASKPTSVDVKVTVAPDKRASIQVKRDNELVNIVTKTYQDYLNQQSKPETGTGTQPSTNGTKPGTGGTTTPGGSTPNGPATPATGTGGTAATSGGRN</sequence>
<dbReference type="PROSITE" id="PS00108">
    <property type="entry name" value="PROTEIN_KINASE_ST"/>
    <property type="match status" value="1"/>
</dbReference>
<protein>
    <recommendedName>
        <fullName evidence="1">non-specific serine/threonine protein kinase</fullName>
        <ecNumber evidence="1">2.7.11.1</ecNumber>
    </recommendedName>
</protein>
<keyword evidence="11" id="KW-1133">Transmembrane helix</keyword>
<feature type="compositionally biased region" description="Polar residues" evidence="10">
    <location>
        <begin position="666"/>
        <end position="679"/>
    </location>
</feature>
<evidence type="ECO:0000256" key="7">
    <source>
        <dbReference type="ARBA" id="ARBA00047899"/>
    </source>
</evidence>
<dbReference type="PANTHER" id="PTHR43289:SF34">
    <property type="entry name" value="SERINE_THREONINE-PROTEIN KINASE YBDM-RELATED"/>
    <property type="match status" value="1"/>
</dbReference>
<feature type="transmembrane region" description="Helical" evidence="11">
    <location>
        <begin position="349"/>
        <end position="368"/>
    </location>
</feature>
<dbReference type="Pfam" id="PF00069">
    <property type="entry name" value="Pkinase"/>
    <property type="match status" value="1"/>
</dbReference>
<dbReference type="InterPro" id="IPR017441">
    <property type="entry name" value="Protein_kinase_ATP_BS"/>
</dbReference>
<name>A0ABV6DTT8_9BACL</name>
<proteinExistence type="predicted"/>
<dbReference type="GO" id="GO:0016301">
    <property type="term" value="F:kinase activity"/>
    <property type="evidence" value="ECO:0007669"/>
    <property type="project" value="UniProtKB-KW"/>
</dbReference>
<feature type="compositionally biased region" description="Low complexity" evidence="10">
    <location>
        <begin position="695"/>
        <end position="721"/>
    </location>
</feature>
<dbReference type="PROSITE" id="PS00107">
    <property type="entry name" value="PROTEIN_KINASE_ATP"/>
    <property type="match status" value="1"/>
</dbReference>
<organism evidence="14 15">
    <name type="scientific">Paenibacillus chartarius</name>
    <dbReference type="NCBI Taxonomy" id="747481"/>
    <lineage>
        <taxon>Bacteria</taxon>
        <taxon>Bacillati</taxon>
        <taxon>Bacillota</taxon>
        <taxon>Bacilli</taxon>
        <taxon>Bacillales</taxon>
        <taxon>Paenibacillaceae</taxon>
        <taxon>Paenibacillus</taxon>
    </lineage>
</organism>
<keyword evidence="4 9" id="KW-0547">Nucleotide-binding</keyword>
<evidence type="ECO:0000256" key="3">
    <source>
        <dbReference type="ARBA" id="ARBA00022679"/>
    </source>
</evidence>
<keyword evidence="6 9" id="KW-0067">ATP-binding</keyword>
<feature type="compositionally biased region" description="Basic and acidic residues" evidence="10">
    <location>
        <begin position="310"/>
        <end position="333"/>
    </location>
</feature>
<feature type="domain" description="PASTA" evidence="13">
    <location>
        <begin position="439"/>
        <end position="510"/>
    </location>
</feature>
<comment type="catalytic activity">
    <reaction evidence="7">
        <text>L-threonyl-[protein] + ATP = O-phospho-L-threonyl-[protein] + ADP + H(+)</text>
        <dbReference type="Rhea" id="RHEA:46608"/>
        <dbReference type="Rhea" id="RHEA-COMP:11060"/>
        <dbReference type="Rhea" id="RHEA-COMP:11605"/>
        <dbReference type="ChEBI" id="CHEBI:15378"/>
        <dbReference type="ChEBI" id="CHEBI:30013"/>
        <dbReference type="ChEBI" id="CHEBI:30616"/>
        <dbReference type="ChEBI" id="CHEBI:61977"/>
        <dbReference type="ChEBI" id="CHEBI:456216"/>
        <dbReference type="EC" id="2.7.11.1"/>
    </reaction>
</comment>
<dbReference type="CDD" id="cd06577">
    <property type="entry name" value="PASTA_pknB"/>
    <property type="match status" value="3"/>
</dbReference>
<feature type="domain" description="PASTA" evidence="13">
    <location>
        <begin position="511"/>
        <end position="581"/>
    </location>
</feature>
<keyword evidence="11" id="KW-0472">Membrane</keyword>
<keyword evidence="3" id="KW-0808">Transferase</keyword>
<evidence type="ECO:0000256" key="4">
    <source>
        <dbReference type="ARBA" id="ARBA00022741"/>
    </source>
</evidence>
<dbReference type="SMART" id="SM00220">
    <property type="entry name" value="S_TKc"/>
    <property type="match status" value="1"/>
</dbReference>
<evidence type="ECO:0000256" key="2">
    <source>
        <dbReference type="ARBA" id="ARBA00022527"/>
    </source>
</evidence>
<keyword evidence="2" id="KW-0723">Serine/threonine-protein kinase</keyword>
<evidence type="ECO:0000256" key="8">
    <source>
        <dbReference type="ARBA" id="ARBA00048679"/>
    </source>
</evidence>
<dbReference type="Gene3D" id="3.30.10.20">
    <property type="match status" value="3"/>
</dbReference>
<dbReference type="CDD" id="cd14014">
    <property type="entry name" value="STKc_PknB_like"/>
    <property type="match status" value="1"/>
</dbReference>
<dbReference type="Gene3D" id="1.10.510.10">
    <property type="entry name" value="Transferase(Phosphotransferase) domain 1"/>
    <property type="match status" value="1"/>
</dbReference>
<evidence type="ECO:0000256" key="11">
    <source>
        <dbReference type="SAM" id="Phobius"/>
    </source>
</evidence>
<keyword evidence="15" id="KW-1185">Reference proteome</keyword>
<feature type="region of interest" description="Disordered" evidence="10">
    <location>
        <begin position="301"/>
        <end position="333"/>
    </location>
</feature>
<dbReference type="InterPro" id="IPR011009">
    <property type="entry name" value="Kinase-like_dom_sf"/>
</dbReference>
<keyword evidence="5 14" id="KW-0418">Kinase</keyword>
<comment type="catalytic activity">
    <reaction evidence="8">
        <text>L-seryl-[protein] + ATP = O-phospho-L-seryl-[protein] + ADP + H(+)</text>
        <dbReference type="Rhea" id="RHEA:17989"/>
        <dbReference type="Rhea" id="RHEA-COMP:9863"/>
        <dbReference type="Rhea" id="RHEA-COMP:11604"/>
        <dbReference type="ChEBI" id="CHEBI:15378"/>
        <dbReference type="ChEBI" id="CHEBI:29999"/>
        <dbReference type="ChEBI" id="CHEBI:30616"/>
        <dbReference type="ChEBI" id="CHEBI:83421"/>
        <dbReference type="ChEBI" id="CHEBI:456216"/>
        <dbReference type="EC" id="2.7.11.1"/>
    </reaction>
</comment>
<dbReference type="Proteomes" id="UP001589776">
    <property type="component" value="Unassembled WGS sequence"/>
</dbReference>
<dbReference type="InterPro" id="IPR008271">
    <property type="entry name" value="Ser/Thr_kinase_AS"/>
</dbReference>
<accession>A0ABV6DTT8</accession>
<gene>
    <name evidence="14" type="primary">pknB</name>
    <name evidence="14" type="ORF">ACFFK0_27115</name>
</gene>
<reference evidence="14 15" key="1">
    <citation type="submission" date="2024-09" db="EMBL/GenBank/DDBJ databases">
        <authorList>
            <person name="Sun Q."/>
            <person name="Mori K."/>
        </authorList>
    </citation>
    <scope>NUCLEOTIDE SEQUENCE [LARGE SCALE GENOMIC DNA]</scope>
    <source>
        <strain evidence="14 15">CCM 7759</strain>
    </source>
</reference>
<dbReference type="SMART" id="SM00740">
    <property type="entry name" value="PASTA"/>
    <property type="match status" value="3"/>
</dbReference>
<evidence type="ECO:0000256" key="6">
    <source>
        <dbReference type="ARBA" id="ARBA00022840"/>
    </source>
</evidence>
<dbReference type="Pfam" id="PF03793">
    <property type="entry name" value="PASTA"/>
    <property type="match status" value="3"/>
</dbReference>
<evidence type="ECO:0000313" key="15">
    <source>
        <dbReference type="Proteomes" id="UP001589776"/>
    </source>
</evidence>
<dbReference type="EMBL" id="JBHLWN010000109">
    <property type="protein sequence ID" value="MFC0216070.1"/>
    <property type="molecule type" value="Genomic_DNA"/>
</dbReference>
<evidence type="ECO:0000259" key="12">
    <source>
        <dbReference type="PROSITE" id="PS50011"/>
    </source>
</evidence>
<dbReference type="PROSITE" id="PS50011">
    <property type="entry name" value="PROTEIN_KINASE_DOM"/>
    <property type="match status" value="1"/>
</dbReference>
<dbReference type="PANTHER" id="PTHR43289">
    <property type="entry name" value="MITOGEN-ACTIVATED PROTEIN KINASE KINASE KINASE 20-RELATED"/>
    <property type="match status" value="1"/>
</dbReference>
<comment type="caution">
    <text evidence="14">The sequence shown here is derived from an EMBL/GenBank/DDBJ whole genome shotgun (WGS) entry which is preliminary data.</text>
</comment>
<feature type="binding site" evidence="9">
    <location>
        <position position="39"/>
    </location>
    <ligand>
        <name>ATP</name>
        <dbReference type="ChEBI" id="CHEBI:30616"/>
    </ligand>
</feature>
<dbReference type="PROSITE" id="PS51178">
    <property type="entry name" value="PASTA"/>
    <property type="match status" value="3"/>
</dbReference>
<feature type="domain" description="PASTA" evidence="13">
    <location>
        <begin position="373"/>
        <end position="438"/>
    </location>
</feature>
<feature type="region of interest" description="Disordered" evidence="10">
    <location>
        <begin position="666"/>
        <end position="721"/>
    </location>
</feature>
<keyword evidence="11" id="KW-0812">Transmembrane</keyword>
<dbReference type="NCBIfam" id="NF033483">
    <property type="entry name" value="PknB_PASTA_kin"/>
    <property type="match status" value="1"/>
</dbReference>
<dbReference type="SUPFAM" id="SSF56112">
    <property type="entry name" value="Protein kinase-like (PK-like)"/>
    <property type="match status" value="1"/>
</dbReference>
<dbReference type="RefSeq" id="WP_377473878.1">
    <property type="nucleotide sequence ID" value="NZ_JBHLWN010000109.1"/>
</dbReference>
<evidence type="ECO:0000256" key="10">
    <source>
        <dbReference type="SAM" id="MobiDB-lite"/>
    </source>
</evidence>
<evidence type="ECO:0000256" key="5">
    <source>
        <dbReference type="ARBA" id="ARBA00022777"/>
    </source>
</evidence>
<dbReference type="EC" id="2.7.11.1" evidence="1"/>
<feature type="domain" description="Protein kinase" evidence="12">
    <location>
        <begin position="10"/>
        <end position="270"/>
    </location>
</feature>
<evidence type="ECO:0000259" key="13">
    <source>
        <dbReference type="PROSITE" id="PS51178"/>
    </source>
</evidence>
<evidence type="ECO:0000256" key="9">
    <source>
        <dbReference type="PROSITE-ProRule" id="PRU10141"/>
    </source>
</evidence>